<sequence>MEKAGLSNEEVKGVLHLYQSNPSGVCPTCLSGLGNPDKASGVIKQLSERYPNLKIKVSSNQVEGVRVTGRSNFTVQNGKYVD</sequence>
<evidence type="ECO:0000313" key="2">
    <source>
        <dbReference type="Proteomes" id="UP000277597"/>
    </source>
</evidence>
<comment type="caution">
    <text evidence="1">The sequence shown here is derived from an EMBL/GenBank/DDBJ whole genome shotgun (WGS) entry which is preliminary data.</text>
</comment>
<gene>
    <name evidence="1" type="ORF">EII39_12380</name>
</gene>
<protein>
    <submittedName>
        <fullName evidence="1">Uncharacterized protein</fullName>
    </submittedName>
</protein>
<dbReference type="EMBL" id="RQZI01000031">
    <property type="protein sequence ID" value="RRC89645.1"/>
    <property type="molecule type" value="Genomic_DNA"/>
</dbReference>
<accession>A0A3P1RZ94</accession>
<dbReference type="Proteomes" id="UP000277597">
    <property type="component" value="Unassembled WGS sequence"/>
</dbReference>
<dbReference type="AlphaFoldDB" id="A0A3P1RZ94"/>
<proteinExistence type="predicted"/>
<reference evidence="1 2" key="1">
    <citation type="submission" date="2018-11" db="EMBL/GenBank/DDBJ databases">
        <title>Genomes From Bacteria Associated with the Canine Oral Cavity: a Test Case for Automated Genome-Based Taxonomic Assignment.</title>
        <authorList>
            <person name="Coil D.A."/>
            <person name="Jospin G."/>
            <person name="Darling A.E."/>
            <person name="Wallis C."/>
            <person name="Davis I.J."/>
            <person name="Harris S."/>
            <person name="Eisen J.A."/>
            <person name="Holcombe L.J."/>
            <person name="O'Flynn C."/>
        </authorList>
    </citation>
    <scope>NUCLEOTIDE SEQUENCE [LARGE SCALE GENOMIC DNA]</scope>
    <source>
        <strain evidence="1 2">OH953</strain>
    </source>
</reference>
<evidence type="ECO:0000313" key="1">
    <source>
        <dbReference type="EMBL" id="RRC89645.1"/>
    </source>
</evidence>
<name>A0A3P1RZ94_STRSA</name>
<organism evidence="1 2">
    <name type="scientific">Streptococcus sanguinis</name>
    <dbReference type="NCBI Taxonomy" id="1305"/>
    <lineage>
        <taxon>Bacteria</taxon>
        <taxon>Bacillati</taxon>
        <taxon>Bacillota</taxon>
        <taxon>Bacilli</taxon>
        <taxon>Lactobacillales</taxon>
        <taxon>Streptococcaceae</taxon>
        <taxon>Streptococcus</taxon>
    </lineage>
</organism>